<feature type="transmembrane region" description="Helical" evidence="7">
    <location>
        <begin position="414"/>
        <end position="434"/>
    </location>
</feature>
<keyword evidence="3 7" id="KW-0812">Transmembrane</keyword>
<keyword evidence="5 7" id="KW-0472">Membrane</keyword>
<dbReference type="Gene3D" id="1.20.1250.20">
    <property type="entry name" value="MFS general substrate transporter like domains"/>
    <property type="match status" value="1"/>
</dbReference>
<dbReference type="Proteomes" id="UP001321760">
    <property type="component" value="Unassembled WGS sequence"/>
</dbReference>
<evidence type="ECO:0000313" key="9">
    <source>
        <dbReference type="EMBL" id="KAK4447548.1"/>
    </source>
</evidence>
<dbReference type="PANTHER" id="PTHR23504">
    <property type="entry name" value="MAJOR FACILITATOR SUPERFAMILY DOMAIN-CONTAINING PROTEIN 10"/>
    <property type="match status" value="1"/>
</dbReference>
<dbReference type="InterPro" id="IPR036259">
    <property type="entry name" value="MFS_trans_sf"/>
</dbReference>
<dbReference type="PANTHER" id="PTHR23504:SF3">
    <property type="entry name" value="MAJOR FACILITATOR SUPERFAMILY (MFS) PROFILE DOMAIN-CONTAINING PROTEIN"/>
    <property type="match status" value="1"/>
</dbReference>
<keyword evidence="4 7" id="KW-1133">Transmembrane helix</keyword>
<evidence type="ECO:0000256" key="1">
    <source>
        <dbReference type="ARBA" id="ARBA00004141"/>
    </source>
</evidence>
<dbReference type="CDD" id="cd17330">
    <property type="entry name" value="MFS_SLC46_TetA_like"/>
    <property type="match status" value="1"/>
</dbReference>
<feature type="transmembrane region" description="Helical" evidence="7">
    <location>
        <begin position="454"/>
        <end position="474"/>
    </location>
</feature>
<dbReference type="InterPro" id="IPR001958">
    <property type="entry name" value="Tet-R_TetA/multi-R_MdtG-like"/>
</dbReference>
<accession>A0AAV9GGF6</accession>
<feature type="transmembrane region" description="Helical" evidence="7">
    <location>
        <begin position="379"/>
        <end position="402"/>
    </location>
</feature>
<comment type="caution">
    <text evidence="9">The sequence shown here is derived from an EMBL/GenBank/DDBJ whole genome shotgun (WGS) entry which is preliminary data.</text>
</comment>
<keyword evidence="2" id="KW-0813">Transport</keyword>
<gene>
    <name evidence="9" type="ORF">QBC34DRAFT_303219</name>
</gene>
<evidence type="ECO:0000256" key="5">
    <source>
        <dbReference type="ARBA" id="ARBA00023136"/>
    </source>
</evidence>
<feature type="transmembrane region" description="Helical" evidence="7">
    <location>
        <begin position="50"/>
        <end position="71"/>
    </location>
</feature>
<feature type="domain" description="Major facilitator superfamily (MFS) profile" evidence="8">
    <location>
        <begin position="49"/>
        <end position="478"/>
    </location>
</feature>
<dbReference type="GO" id="GO:0016020">
    <property type="term" value="C:membrane"/>
    <property type="evidence" value="ECO:0007669"/>
    <property type="project" value="UniProtKB-SubCell"/>
</dbReference>
<evidence type="ECO:0000256" key="6">
    <source>
        <dbReference type="SAM" id="MobiDB-lite"/>
    </source>
</evidence>
<dbReference type="Pfam" id="PF07690">
    <property type="entry name" value="MFS_1"/>
    <property type="match status" value="1"/>
</dbReference>
<dbReference type="SUPFAM" id="SSF103473">
    <property type="entry name" value="MFS general substrate transporter"/>
    <property type="match status" value="1"/>
</dbReference>
<dbReference type="InterPro" id="IPR020846">
    <property type="entry name" value="MFS_dom"/>
</dbReference>
<dbReference type="GO" id="GO:0022857">
    <property type="term" value="F:transmembrane transporter activity"/>
    <property type="evidence" value="ECO:0007669"/>
    <property type="project" value="InterPro"/>
</dbReference>
<protein>
    <submittedName>
        <fullName evidence="9">Protein zinc induced facilitator-LIKE 1</fullName>
    </submittedName>
</protein>
<feature type="compositionally biased region" description="Polar residues" evidence="6">
    <location>
        <begin position="21"/>
        <end position="36"/>
    </location>
</feature>
<sequence length="499" mass="54240">MGGGDENTPLLAGEAVAHPVSTISEDTTVNENSSSDGDVDENKPMPVFQILVLCYARAVEPMAFFSIFPYVNKMAKENGNLNDADVGFNSGLIESLFSLTQMIVMIWWGRAADRFGRRPVLIFSLCGVTIATGFFGTAKTIWQMILFRCLAGVFAGTIVTIRTMLSELSSSKTQARVFSWFAFSGNMGILFGPLLGGALADPAEQYPRIFGGVPFFVSYPYALPSLAVSAIGLSAVVATALFTEETLKREPSSECDEEGASLAKPPPLTTWEIIKSPSVPLILYTYAHVMMLAYAYTAIAPLFWFTPIELGGLGFSPLKISLFMALGGFAQAIWVLVVFPPLQNRIGTNGVLRWCGNCYPIFFSLCPAFNLLLREGLTTIFWTVAPALLMVGCGVSMSFTAIQLALNDVSPTPMVLGTLNAIALSLVTGVRAVSPAAYASLFAIGARTQWLWGYAIWVLLASVAAGFTAVSRYLPDYAELKRDRDKKRMERILENSRER</sequence>
<evidence type="ECO:0000256" key="4">
    <source>
        <dbReference type="ARBA" id="ARBA00022989"/>
    </source>
</evidence>
<feature type="transmembrane region" description="Helical" evidence="7">
    <location>
        <begin position="177"/>
        <end position="199"/>
    </location>
</feature>
<feature type="transmembrane region" description="Helical" evidence="7">
    <location>
        <begin position="219"/>
        <end position="242"/>
    </location>
</feature>
<feature type="region of interest" description="Disordered" evidence="6">
    <location>
        <begin position="18"/>
        <end position="41"/>
    </location>
</feature>
<keyword evidence="10" id="KW-1185">Reference proteome</keyword>
<evidence type="ECO:0000256" key="7">
    <source>
        <dbReference type="SAM" id="Phobius"/>
    </source>
</evidence>
<feature type="transmembrane region" description="Helical" evidence="7">
    <location>
        <begin position="281"/>
        <end position="305"/>
    </location>
</feature>
<reference evidence="9" key="1">
    <citation type="journal article" date="2023" name="Mol. Phylogenet. Evol.">
        <title>Genome-scale phylogeny and comparative genomics of the fungal order Sordariales.</title>
        <authorList>
            <person name="Hensen N."/>
            <person name="Bonometti L."/>
            <person name="Westerberg I."/>
            <person name="Brannstrom I.O."/>
            <person name="Guillou S."/>
            <person name="Cros-Aarteil S."/>
            <person name="Calhoun S."/>
            <person name="Haridas S."/>
            <person name="Kuo A."/>
            <person name="Mondo S."/>
            <person name="Pangilinan J."/>
            <person name="Riley R."/>
            <person name="LaButti K."/>
            <person name="Andreopoulos B."/>
            <person name="Lipzen A."/>
            <person name="Chen C."/>
            <person name="Yan M."/>
            <person name="Daum C."/>
            <person name="Ng V."/>
            <person name="Clum A."/>
            <person name="Steindorff A."/>
            <person name="Ohm R.A."/>
            <person name="Martin F."/>
            <person name="Silar P."/>
            <person name="Natvig D.O."/>
            <person name="Lalanne C."/>
            <person name="Gautier V."/>
            <person name="Ament-Velasquez S.L."/>
            <person name="Kruys A."/>
            <person name="Hutchinson M.I."/>
            <person name="Powell A.J."/>
            <person name="Barry K."/>
            <person name="Miller A.N."/>
            <person name="Grigoriev I.V."/>
            <person name="Debuchy R."/>
            <person name="Gladieux P."/>
            <person name="Hiltunen Thoren M."/>
            <person name="Johannesson H."/>
        </authorList>
    </citation>
    <scope>NUCLEOTIDE SEQUENCE</scope>
    <source>
        <strain evidence="9">PSN243</strain>
    </source>
</reference>
<dbReference type="PRINTS" id="PR01035">
    <property type="entry name" value="TCRTETA"/>
</dbReference>
<reference evidence="9" key="2">
    <citation type="submission" date="2023-05" db="EMBL/GenBank/DDBJ databases">
        <authorList>
            <consortium name="Lawrence Berkeley National Laboratory"/>
            <person name="Steindorff A."/>
            <person name="Hensen N."/>
            <person name="Bonometti L."/>
            <person name="Westerberg I."/>
            <person name="Brannstrom I.O."/>
            <person name="Guillou S."/>
            <person name="Cros-Aarteil S."/>
            <person name="Calhoun S."/>
            <person name="Haridas S."/>
            <person name="Kuo A."/>
            <person name="Mondo S."/>
            <person name="Pangilinan J."/>
            <person name="Riley R."/>
            <person name="Labutti K."/>
            <person name="Andreopoulos B."/>
            <person name="Lipzen A."/>
            <person name="Chen C."/>
            <person name="Yanf M."/>
            <person name="Daum C."/>
            <person name="Ng V."/>
            <person name="Clum A."/>
            <person name="Ohm R."/>
            <person name="Martin F."/>
            <person name="Silar P."/>
            <person name="Natvig D."/>
            <person name="Lalanne C."/>
            <person name="Gautier V."/>
            <person name="Ament-Velasquez S.L."/>
            <person name="Kruys A."/>
            <person name="Hutchinson M.I."/>
            <person name="Powell A.J."/>
            <person name="Barry K."/>
            <person name="Miller A.N."/>
            <person name="Grigoriev I.V."/>
            <person name="Debuchy R."/>
            <person name="Gladieux P."/>
            <person name="Thoren M.H."/>
            <person name="Johannesson H."/>
        </authorList>
    </citation>
    <scope>NUCLEOTIDE SEQUENCE</scope>
    <source>
        <strain evidence="9">PSN243</strain>
    </source>
</reference>
<dbReference type="InterPro" id="IPR011701">
    <property type="entry name" value="MFS"/>
</dbReference>
<feature type="transmembrane region" description="Helical" evidence="7">
    <location>
        <begin position="320"/>
        <end position="339"/>
    </location>
</feature>
<feature type="transmembrane region" description="Helical" evidence="7">
    <location>
        <begin position="120"/>
        <end position="138"/>
    </location>
</feature>
<evidence type="ECO:0000256" key="2">
    <source>
        <dbReference type="ARBA" id="ARBA00022448"/>
    </source>
</evidence>
<comment type="subcellular location">
    <subcellularLocation>
        <location evidence="1">Membrane</location>
        <topology evidence="1">Multi-pass membrane protein</topology>
    </subcellularLocation>
</comment>
<feature type="transmembrane region" description="Helical" evidence="7">
    <location>
        <begin position="144"/>
        <end position="165"/>
    </location>
</feature>
<dbReference type="PROSITE" id="PS50850">
    <property type="entry name" value="MFS"/>
    <property type="match status" value="1"/>
</dbReference>
<evidence type="ECO:0000313" key="10">
    <source>
        <dbReference type="Proteomes" id="UP001321760"/>
    </source>
</evidence>
<organism evidence="9 10">
    <name type="scientific">Podospora aff. communis PSN243</name>
    <dbReference type="NCBI Taxonomy" id="3040156"/>
    <lineage>
        <taxon>Eukaryota</taxon>
        <taxon>Fungi</taxon>
        <taxon>Dikarya</taxon>
        <taxon>Ascomycota</taxon>
        <taxon>Pezizomycotina</taxon>
        <taxon>Sordariomycetes</taxon>
        <taxon>Sordariomycetidae</taxon>
        <taxon>Sordariales</taxon>
        <taxon>Podosporaceae</taxon>
        <taxon>Podospora</taxon>
    </lineage>
</organism>
<evidence type="ECO:0000256" key="3">
    <source>
        <dbReference type="ARBA" id="ARBA00022692"/>
    </source>
</evidence>
<name>A0AAV9GGF6_9PEZI</name>
<dbReference type="EMBL" id="MU865949">
    <property type="protein sequence ID" value="KAK4447548.1"/>
    <property type="molecule type" value="Genomic_DNA"/>
</dbReference>
<dbReference type="AlphaFoldDB" id="A0AAV9GGF6"/>
<proteinExistence type="predicted"/>
<evidence type="ECO:0000259" key="8">
    <source>
        <dbReference type="PROSITE" id="PS50850"/>
    </source>
</evidence>